<gene>
    <name evidence="1" type="ORF">METZ01_LOCUS97065</name>
</gene>
<organism evidence="1">
    <name type="scientific">marine metagenome</name>
    <dbReference type="NCBI Taxonomy" id="408172"/>
    <lineage>
        <taxon>unclassified sequences</taxon>
        <taxon>metagenomes</taxon>
        <taxon>ecological metagenomes</taxon>
    </lineage>
</organism>
<sequence>MSKGRLRFLGGTILLVAISMLAILGCSSSSDSDDSAAAAAPTAESLVPVSAQATVTAPMTQPAPATASKPVAKEAAGGIQMGGHLRYGGSTGFPPKWDHTQTSTWIALFHYGGRIWNGLLQFSPRDGVDIWNDMATGWDVSDDGLTYSFTIDENL</sequence>
<dbReference type="AlphaFoldDB" id="A0A381VVU5"/>
<reference evidence="1" key="1">
    <citation type="submission" date="2018-05" db="EMBL/GenBank/DDBJ databases">
        <authorList>
            <person name="Lanie J.A."/>
            <person name="Ng W.-L."/>
            <person name="Kazmierczak K.M."/>
            <person name="Andrzejewski T.M."/>
            <person name="Davidsen T.M."/>
            <person name="Wayne K.J."/>
            <person name="Tettelin H."/>
            <person name="Glass J.I."/>
            <person name="Rusch D."/>
            <person name="Podicherti R."/>
            <person name="Tsui H.-C.T."/>
            <person name="Winkler M.E."/>
        </authorList>
    </citation>
    <scope>NUCLEOTIDE SEQUENCE</scope>
</reference>
<dbReference type="Gene3D" id="3.40.190.10">
    <property type="entry name" value="Periplasmic binding protein-like II"/>
    <property type="match status" value="1"/>
</dbReference>
<evidence type="ECO:0000313" key="1">
    <source>
        <dbReference type="EMBL" id="SVA44211.1"/>
    </source>
</evidence>
<dbReference type="SUPFAM" id="SSF53850">
    <property type="entry name" value="Periplasmic binding protein-like II"/>
    <property type="match status" value="1"/>
</dbReference>
<dbReference type="EMBL" id="UINC01009888">
    <property type="protein sequence ID" value="SVA44211.1"/>
    <property type="molecule type" value="Genomic_DNA"/>
</dbReference>
<protein>
    <submittedName>
        <fullName evidence="1">Uncharacterized protein</fullName>
    </submittedName>
</protein>
<name>A0A381VVU5_9ZZZZ</name>
<accession>A0A381VVU5</accession>
<feature type="non-terminal residue" evidence="1">
    <location>
        <position position="155"/>
    </location>
</feature>
<proteinExistence type="predicted"/>
<dbReference type="PROSITE" id="PS51257">
    <property type="entry name" value="PROKAR_LIPOPROTEIN"/>
    <property type="match status" value="1"/>
</dbReference>